<dbReference type="PROSITE" id="PS50883">
    <property type="entry name" value="EAL"/>
    <property type="match status" value="1"/>
</dbReference>
<dbReference type="PROSITE" id="PS50887">
    <property type="entry name" value="GGDEF"/>
    <property type="match status" value="1"/>
</dbReference>
<dbReference type="Pfam" id="PF00563">
    <property type="entry name" value="EAL"/>
    <property type="match status" value="1"/>
</dbReference>
<dbReference type="NCBIfam" id="TIGR00254">
    <property type="entry name" value="GGDEF"/>
    <property type="match status" value="1"/>
</dbReference>
<dbReference type="FunFam" id="3.30.70.270:FF:000001">
    <property type="entry name" value="Diguanylate cyclase domain protein"/>
    <property type="match status" value="1"/>
</dbReference>
<dbReference type="KEGG" id="htl:HPTL_0912"/>
<dbReference type="SUPFAM" id="SSF141868">
    <property type="entry name" value="EAL domain-like"/>
    <property type="match status" value="1"/>
</dbReference>
<dbReference type="Gene3D" id="3.20.20.450">
    <property type="entry name" value="EAL domain"/>
    <property type="match status" value="1"/>
</dbReference>
<dbReference type="Proteomes" id="UP000262004">
    <property type="component" value="Chromosome"/>
</dbReference>
<dbReference type="PANTHER" id="PTHR33121:SF71">
    <property type="entry name" value="OXYGEN SENSOR PROTEIN DOSP"/>
    <property type="match status" value="1"/>
</dbReference>
<dbReference type="EMBL" id="AP018558">
    <property type="protein sequence ID" value="BBD77180.1"/>
    <property type="molecule type" value="Genomic_DNA"/>
</dbReference>
<feature type="domain" description="GGDEF" evidence="2">
    <location>
        <begin position="324"/>
        <end position="457"/>
    </location>
</feature>
<evidence type="ECO:0000313" key="4">
    <source>
        <dbReference type="Proteomes" id="UP000262004"/>
    </source>
</evidence>
<dbReference type="GO" id="GO:0071111">
    <property type="term" value="F:cyclic-guanylate-specific phosphodiesterase activity"/>
    <property type="evidence" value="ECO:0007669"/>
    <property type="project" value="InterPro"/>
</dbReference>
<dbReference type="SMART" id="SM00267">
    <property type="entry name" value="GGDEF"/>
    <property type="match status" value="1"/>
</dbReference>
<dbReference type="SUPFAM" id="SSF55073">
    <property type="entry name" value="Nucleotide cyclase"/>
    <property type="match status" value="1"/>
</dbReference>
<feature type="domain" description="EAL" evidence="1">
    <location>
        <begin position="475"/>
        <end position="726"/>
    </location>
</feature>
<accession>A0A2Z6DXK9</accession>
<reference evidence="3 4" key="1">
    <citation type="submission" date="2018-04" db="EMBL/GenBank/DDBJ databases">
        <title>Complete genome sequence of Hydrogenophilus thermoluteolus TH-1.</title>
        <authorList>
            <person name="Arai H."/>
        </authorList>
    </citation>
    <scope>NUCLEOTIDE SEQUENCE [LARGE SCALE GENOMIC DNA]</scope>
    <source>
        <strain evidence="3 4">TH-1</strain>
    </source>
</reference>
<dbReference type="AlphaFoldDB" id="A0A2Z6DXK9"/>
<dbReference type="InterPro" id="IPR000160">
    <property type="entry name" value="GGDEF_dom"/>
</dbReference>
<protein>
    <submittedName>
        <fullName evidence="3">Diguanylate cyclase/phosphodiesterase</fullName>
    </submittedName>
</protein>
<evidence type="ECO:0000259" key="1">
    <source>
        <dbReference type="PROSITE" id="PS50883"/>
    </source>
</evidence>
<dbReference type="OrthoDB" id="9813903at2"/>
<organism evidence="3 4">
    <name type="scientific">Hydrogenophilus thermoluteolus</name>
    <name type="common">Pseudomonas hydrogenothermophila</name>
    <dbReference type="NCBI Taxonomy" id="297"/>
    <lineage>
        <taxon>Bacteria</taxon>
        <taxon>Pseudomonadati</taxon>
        <taxon>Pseudomonadota</taxon>
        <taxon>Hydrogenophilia</taxon>
        <taxon>Hydrogenophilales</taxon>
        <taxon>Hydrogenophilaceae</taxon>
        <taxon>Hydrogenophilus</taxon>
    </lineage>
</organism>
<dbReference type="InterPro" id="IPR043128">
    <property type="entry name" value="Rev_trsase/Diguanyl_cyclase"/>
</dbReference>
<dbReference type="InterPro" id="IPR001633">
    <property type="entry name" value="EAL_dom"/>
</dbReference>
<dbReference type="CDD" id="cd01949">
    <property type="entry name" value="GGDEF"/>
    <property type="match status" value="1"/>
</dbReference>
<proteinExistence type="predicted"/>
<dbReference type="SMART" id="SM00052">
    <property type="entry name" value="EAL"/>
    <property type="match status" value="1"/>
</dbReference>
<keyword evidence="4" id="KW-1185">Reference proteome</keyword>
<gene>
    <name evidence="3" type="ORF">HPTL_0912</name>
</gene>
<name>A0A2Z6DXK9_HYDTE</name>
<dbReference type="InterPro" id="IPR029787">
    <property type="entry name" value="Nucleotide_cyclase"/>
</dbReference>
<dbReference type="InterPro" id="IPR035919">
    <property type="entry name" value="EAL_sf"/>
</dbReference>
<dbReference type="Pfam" id="PF00990">
    <property type="entry name" value="GGDEF"/>
    <property type="match status" value="1"/>
</dbReference>
<dbReference type="InterPro" id="IPR050706">
    <property type="entry name" value="Cyclic-di-GMP_PDE-like"/>
</dbReference>
<dbReference type="RefSeq" id="WP_119334940.1">
    <property type="nucleotide sequence ID" value="NZ_AP018558.1"/>
</dbReference>
<evidence type="ECO:0000259" key="2">
    <source>
        <dbReference type="PROSITE" id="PS50887"/>
    </source>
</evidence>
<dbReference type="PANTHER" id="PTHR33121">
    <property type="entry name" value="CYCLIC DI-GMP PHOSPHODIESTERASE PDEF"/>
    <property type="match status" value="1"/>
</dbReference>
<sequence>MNRFVPSNLVVLRRDVLRAASALLEEQVRASQAFSAIAKTLHRVHGELANSLAELAGRADADLTVRQLARRCQTLRTTLALVEQHYQADVVRQRDALRALLAAFNESSKVLAQTLVEKDLLDRHRMVLERVVLSYERVINWLPFIEEVLKEFHAIFPFDLFFVAFAEKHGLTAHLFYPGRPTAAQRSDLEPQLVRELLARLNQPFDAAVDLAVHYLDWTPWFGIATAQCYQLLTEKVPDHRSGLAGILGVGFGTAQPLSAQEQTVIRSLLAILVIVVGSSRALSDTLRELEYFSMHDPLTHLYNRRHFLHMLEYEIGRSERHQHAFSLIMIDLDDFKEINDTYGHPAGDLALTELANVLQAQVRQGDLACRIGGDEFILLLPETPLEGAKALARKLCDRLRAHRYFYQGTSFHVTCSLGIVSYPQDGKSVHELLAHADLAAYEAKRRGKDEICAYDDLKTRRTGGALTRDSLAEQRSEVEALREALAERRIVPFFQPIVDMASGQVVAFEVLARLIPSVGDPIPAGRFITVIEKYGLGRELDRQIIAAALAALRDFPGEKPTLFLNLSVQEIQNRNVLGFAARLCHQWGLDPGRIVFELLERHAVDDLEKLRQFIRQLRKRGFRFALDDFGSGYNSLHYLRELELDFVKIDGAFVRGMQTSRIDEALVRNLSNLCADLGMQTVAEFVENDEMFAMLQKMGITHAQGYYLGLPLPRLPVVESLPRTSSP</sequence>
<dbReference type="CDD" id="cd01948">
    <property type="entry name" value="EAL"/>
    <property type="match status" value="1"/>
</dbReference>
<dbReference type="Gene3D" id="3.30.70.270">
    <property type="match status" value="1"/>
</dbReference>
<evidence type="ECO:0000313" key="3">
    <source>
        <dbReference type="EMBL" id="BBD77180.1"/>
    </source>
</evidence>